<dbReference type="GO" id="GO:0004843">
    <property type="term" value="F:cysteine-type deubiquitinase activity"/>
    <property type="evidence" value="ECO:0007669"/>
    <property type="project" value="UniProtKB-EC"/>
</dbReference>
<keyword evidence="10" id="KW-1185">Reference proteome</keyword>
<protein>
    <recommendedName>
        <fullName evidence="3">ubiquitinyl hydrolase 1</fullName>
        <ecNumber evidence="3">3.4.19.12</ecNumber>
    </recommendedName>
</protein>
<dbReference type="GeneID" id="30203221"/>
<dbReference type="EC" id="3.4.19.12" evidence="3"/>
<dbReference type="InterPro" id="IPR001394">
    <property type="entry name" value="Peptidase_C19_UCH"/>
</dbReference>
<sequence>MKPNTINIQELHCATGLCNIGNSCYMNSIIQCLLGTIPLLQIFLNGSYKQHVNINSKLGTKGIMAKFFAELAQSVFQKSNSIYEPRNFKIAVGSINSMFKNDDQQDCSEFLNFVLDGLHEDLNEAGNRPRLKELTEEEESYREKMPIRLASTIEWERYLKTDFSAIVSFFQGQYSSQLKCLECGTTSTTYQAFSVLSLPIPEGFSNRPVDKIPLDKCLEEFTKLEILDGEDRWNCSKCKKLRKSTKKITITRLPSNLIIHLKRFKTGMNLQKITKFIDYPFEMDLTKYWPKVTTKDEAQQLLNFPIRGQTPPFSYSLYGVSNHSGTLGSGHYTSYVWKGSTKKWCYFDDTRVVKDVAKTYVVNSNAYVLFYTRKN</sequence>
<dbReference type="Gene3D" id="3.90.70.10">
    <property type="entry name" value="Cysteine proteinases"/>
    <property type="match status" value="1"/>
</dbReference>
<comment type="catalytic activity">
    <reaction evidence="1">
        <text>Thiol-dependent hydrolysis of ester, thioester, amide, peptide and isopeptide bonds formed by the C-terminal Gly of ubiquitin (a 76-residue protein attached to proteins as an intracellular targeting signal).</text>
        <dbReference type="EC" id="3.4.19.12"/>
    </reaction>
</comment>
<dbReference type="PROSITE" id="PS00972">
    <property type="entry name" value="USP_1"/>
    <property type="match status" value="1"/>
</dbReference>
<evidence type="ECO:0000256" key="2">
    <source>
        <dbReference type="ARBA" id="ARBA00009085"/>
    </source>
</evidence>
<dbReference type="RefSeq" id="XP_019036212.1">
    <property type="nucleotide sequence ID" value="XM_019185975.1"/>
</dbReference>
<evidence type="ECO:0000313" key="9">
    <source>
        <dbReference type="EMBL" id="ODQ57005.1"/>
    </source>
</evidence>
<evidence type="ECO:0000256" key="6">
    <source>
        <dbReference type="ARBA" id="ARBA00022801"/>
    </source>
</evidence>
<dbReference type="EMBL" id="KV454214">
    <property type="protein sequence ID" value="ODQ57005.1"/>
    <property type="molecule type" value="Genomic_DNA"/>
</dbReference>
<comment type="similarity">
    <text evidence="2">Belongs to the peptidase C19 family.</text>
</comment>
<evidence type="ECO:0000313" key="10">
    <source>
        <dbReference type="Proteomes" id="UP000094112"/>
    </source>
</evidence>
<dbReference type="SUPFAM" id="SSF54001">
    <property type="entry name" value="Cysteine proteinases"/>
    <property type="match status" value="1"/>
</dbReference>
<feature type="domain" description="USP" evidence="8">
    <location>
        <begin position="15"/>
        <end position="374"/>
    </location>
</feature>
<evidence type="ECO:0000256" key="1">
    <source>
        <dbReference type="ARBA" id="ARBA00000707"/>
    </source>
</evidence>
<dbReference type="OrthoDB" id="292964at2759"/>
<evidence type="ECO:0000256" key="7">
    <source>
        <dbReference type="ARBA" id="ARBA00022807"/>
    </source>
</evidence>
<evidence type="ECO:0000256" key="4">
    <source>
        <dbReference type="ARBA" id="ARBA00022670"/>
    </source>
</evidence>
<dbReference type="GO" id="GO:0016579">
    <property type="term" value="P:protein deubiquitination"/>
    <property type="evidence" value="ECO:0007669"/>
    <property type="project" value="InterPro"/>
</dbReference>
<evidence type="ECO:0000256" key="3">
    <source>
        <dbReference type="ARBA" id="ARBA00012759"/>
    </source>
</evidence>
<gene>
    <name evidence="9" type="ORF">WICANDRAFT_85961</name>
</gene>
<dbReference type="PROSITE" id="PS50235">
    <property type="entry name" value="USP_3"/>
    <property type="match status" value="1"/>
</dbReference>
<keyword evidence="6" id="KW-0378">Hydrolase</keyword>
<dbReference type="PANTHER" id="PTHR21646:SF95">
    <property type="entry name" value="UBIQUITIN CARBOXYL-TERMINAL HYDROLASE 4-RELATED"/>
    <property type="match status" value="1"/>
</dbReference>
<dbReference type="CDD" id="cd02674">
    <property type="entry name" value="Peptidase_C19R"/>
    <property type="match status" value="1"/>
</dbReference>
<dbReference type="InterPro" id="IPR038765">
    <property type="entry name" value="Papain-like_cys_pep_sf"/>
</dbReference>
<dbReference type="STRING" id="683960.A0A1E3NV80"/>
<dbReference type="InterPro" id="IPR050185">
    <property type="entry name" value="Ub_carboxyl-term_hydrolase"/>
</dbReference>
<dbReference type="AlphaFoldDB" id="A0A1E3NV80"/>
<evidence type="ECO:0000256" key="5">
    <source>
        <dbReference type="ARBA" id="ARBA00022786"/>
    </source>
</evidence>
<reference evidence="9 10" key="1">
    <citation type="journal article" date="2016" name="Proc. Natl. Acad. Sci. U.S.A.">
        <title>Comparative genomics of biotechnologically important yeasts.</title>
        <authorList>
            <person name="Riley R."/>
            <person name="Haridas S."/>
            <person name="Wolfe K.H."/>
            <person name="Lopes M.R."/>
            <person name="Hittinger C.T."/>
            <person name="Goeker M."/>
            <person name="Salamov A.A."/>
            <person name="Wisecaver J.H."/>
            <person name="Long T.M."/>
            <person name="Calvey C.H."/>
            <person name="Aerts A.L."/>
            <person name="Barry K.W."/>
            <person name="Choi C."/>
            <person name="Clum A."/>
            <person name="Coughlan A.Y."/>
            <person name="Deshpande S."/>
            <person name="Douglass A.P."/>
            <person name="Hanson S.J."/>
            <person name="Klenk H.-P."/>
            <person name="LaButti K.M."/>
            <person name="Lapidus A."/>
            <person name="Lindquist E.A."/>
            <person name="Lipzen A.M."/>
            <person name="Meier-Kolthoff J.P."/>
            <person name="Ohm R.A."/>
            <person name="Otillar R.P."/>
            <person name="Pangilinan J.L."/>
            <person name="Peng Y."/>
            <person name="Rokas A."/>
            <person name="Rosa C.A."/>
            <person name="Scheuner C."/>
            <person name="Sibirny A.A."/>
            <person name="Slot J.C."/>
            <person name="Stielow J.B."/>
            <person name="Sun H."/>
            <person name="Kurtzman C.P."/>
            <person name="Blackwell M."/>
            <person name="Grigoriev I.V."/>
            <person name="Jeffries T.W."/>
        </authorList>
    </citation>
    <scope>NUCLEOTIDE SEQUENCE [LARGE SCALE GENOMIC DNA]</scope>
    <source>
        <strain evidence="10">ATCC 58044 / CBS 1984 / NCYC 433 / NRRL Y-366-8</strain>
    </source>
</reference>
<dbReference type="Pfam" id="PF00443">
    <property type="entry name" value="UCH"/>
    <property type="match status" value="1"/>
</dbReference>
<keyword evidence="7" id="KW-0788">Thiol protease</keyword>
<dbReference type="PANTHER" id="PTHR21646">
    <property type="entry name" value="UBIQUITIN CARBOXYL-TERMINAL HYDROLASE"/>
    <property type="match status" value="1"/>
</dbReference>
<organism evidence="9 10">
    <name type="scientific">Wickerhamomyces anomalus (strain ATCC 58044 / CBS 1984 / NCYC 433 / NRRL Y-366-8)</name>
    <name type="common">Yeast</name>
    <name type="synonym">Hansenula anomala</name>
    <dbReference type="NCBI Taxonomy" id="683960"/>
    <lineage>
        <taxon>Eukaryota</taxon>
        <taxon>Fungi</taxon>
        <taxon>Dikarya</taxon>
        <taxon>Ascomycota</taxon>
        <taxon>Saccharomycotina</taxon>
        <taxon>Saccharomycetes</taxon>
        <taxon>Phaffomycetales</taxon>
        <taxon>Wickerhamomycetaceae</taxon>
        <taxon>Wickerhamomyces</taxon>
    </lineage>
</organism>
<dbReference type="PROSITE" id="PS00973">
    <property type="entry name" value="USP_2"/>
    <property type="match status" value="1"/>
</dbReference>
<name>A0A1E3NV80_WICAA</name>
<dbReference type="Proteomes" id="UP000094112">
    <property type="component" value="Unassembled WGS sequence"/>
</dbReference>
<dbReference type="InterPro" id="IPR018200">
    <property type="entry name" value="USP_CS"/>
</dbReference>
<keyword evidence="5" id="KW-0833">Ubl conjugation pathway</keyword>
<keyword evidence="4" id="KW-0645">Protease</keyword>
<evidence type="ECO:0000259" key="8">
    <source>
        <dbReference type="PROSITE" id="PS50235"/>
    </source>
</evidence>
<proteinExistence type="inferred from homology"/>
<dbReference type="GO" id="GO:0006508">
    <property type="term" value="P:proteolysis"/>
    <property type="evidence" value="ECO:0007669"/>
    <property type="project" value="UniProtKB-KW"/>
</dbReference>
<dbReference type="InterPro" id="IPR028889">
    <property type="entry name" value="USP"/>
</dbReference>
<accession>A0A1E3NV80</accession>